<dbReference type="NCBIfam" id="NF001933">
    <property type="entry name" value="PRK00711.1"/>
    <property type="match status" value="1"/>
</dbReference>
<keyword evidence="5" id="KW-1185">Reference proteome</keyword>
<evidence type="ECO:0000313" key="5">
    <source>
        <dbReference type="Proteomes" id="UP000214747"/>
    </source>
</evidence>
<dbReference type="AlphaFoldDB" id="A0A225SVY9"/>
<dbReference type="InterPro" id="IPR006076">
    <property type="entry name" value="FAD-dep_OxRdtase"/>
</dbReference>
<dbReference type="GO" id="GO:0008718">
    <property type="term" value="F:D-amino-acid dehydrogenase activity"/>
    <property type="evidence" value="ECO:0007669"/>
    <property type="project" value="TreeGrafter"/>
</dbReference>
<dbReference type="GO" id="GO:0005737">
    <property type="term" value="C:cytoplasm"/>
    <property type="evidence" value="ECO:0007669"/>
    <property type="project" value="TreeGrafter"/>
</dbReference>
<dbReference type="Pfam" id="PF01266">
    <property type="entry name" value="DAO"/>
    <property type="match status" value="1"/>
</dbReference>
<dbReference type="Gene3D" id="3.50.50.60">
    <property type="entry name" value="FAD/NAD(P)-binding domain"/>
    <property type="match status" value="2"/>
</dbReference>
<dbReference type="EMBL" id="NJGV01000014">
    <property type="protein sequence ID" value="OWY33732.1"/>
    <property type="molecule type" value="Genomic_DNA"/>
</dbReference>
<keyword evidence="2" id="KW-0560">Oxidoreductase</keyword>
<dbReference type="InterPro" id="IPR036188">
    <property type="entry name" value="FAD/NAD-bd_sf"/>
</dbReference>
<gene>
    <name evidence="4" type="ORF">CEJ45_15290</name>
</gene>
<dbReference type="SUPFAM" id="SSF51905">
    <property type="entry name" value="FAD/NAD(P)-binding domain"/>
    <property type="match status" value="1"/>
</dbReference>
<dbReference type="PANTHER" id="PTHR13847">
    <property type="entry name" value="SARCOSINE DEHYDROGENASE-RELATED"/>
    <property type="match status" value="1"/>
</dbReference>
<dbReference type="GO" id="GO:0005886">
    <property type="term" value="C:plasma membrane"/>
    <property type="evidence" value="ECO:0007669"/>
    <property type="project" value="TreeGrafter"/>
</dbReference>
<accession>A0A225SVY9</accession>
<dbReference type="Proteomes" id="UP000214747">
    <property type="component" value="Unassembled WGS sequence"/>
</dbReference>
<organism evidence="4 5">
    <name type="scientific">Herbaspirillum aquaticum</name>
    <dbReference type="NCBI Taxonomy" id="568783"/>
    <lineage>
        <taxon>Bacteria</taxon>
        <taxon>Pseudomonadati</taxon>
        <taxon>Pseudomonadota</taxon>
        <taxon>Betaproteobacteria</taxon>
        <taxon>Burkholderiales</taxon>
        <taxon>Oxalobacteraceae</taxon>
        <taxon>Herbaspirillum</taxon>
    </lineage>
</organism>
<evidence type="ECO:0000256" key="2">
    <source>
        <dbReference type="ARBA" id="ARBA00023002"/>
    </source>
</evidence>
<comment type="caution">
    <text evidence="4">The sequence shown here is derived from an EMBL/GenBank/DDBJ whole genome shotgun (WGS) entry which is preliminary data.</text>
</comment>
<evidence type="ECO:0000259" key="3">
    <source>
        <dbReference type="Pfam" id="PF01266"/>
    </source>
</evidence>
<protein>
    <submittedName>
        <fullName evidence="4">Amino acid dehydrogenase</fullName>
    </submittedName>
</protein>
<dbReference type="RefSeq" id="WP_088755940.1">
    <property type="nucleotide sequence ID" value="NZ_JARJFG010000023.1"/>
</dbReference>
<name>A0A225SVY9_9BURK</name>
<proteinExistence type="inferred from homology"/>
<dbReference type="SUPFAM" id="SSF54373">
    <property type="entry name" value="FAD-linked reductases, C-terminal domain"/>
    <property type="match status" value="1"/>
</dbReference>
<comment type="similarity">
    <text evidence="1">Belongs to the DadA oxidoreductase family.</text>
</comment>
<dbReference type="PANTHER" id="PTHR13847:SF280">
    <property type="entry name" value="D-AMINO ACID DEHYDROGENASE"/>
    <property type="match status" value="1"/>
</dbReference>
<dbReference type="GO" id="GO:0055130">
    <property type="term" value="P:D-alanine catabolic process"/>
    <property type="evidence" value="ECO:0007669"/>
    <property type="project" value="TreeGrafter"/>
</dbReference>
<evidence type="ECO:0000313" key="4">
    <source>
        <dbReference type="EMBL" id="OWY33732.1"/>
    </source>
</evidence>
<evidence type="ECO:0000256" key="1">
    <source>
        <dbReference type="ARBA" id="ARBA00009410"/>
    </source>
</evidence>
<reference evidence="4 5" key="1">
    <citation type="journal article" date="2010" name="Int. J. Syst. Evol. Microbiol.">
        <title>Reclassification of Herbaspirillum putei as a later heterotypic synonym of Herbaspirillum huttiense, with the description of H. huttiense subsp. huttiense subsp. nov. and H. huttiense subsp. putei subsp. nov., comb. nov., and description of Herbaspirillum aquaticum sp. nov.</title>
        <authorList>
            <person name="Dobritsa A.P."/>
            <person name="Reddy M.C."/>
            <person name="Samadpour M."/>
        </authorList>
    </citation>
    <scope>NUCLEOTIDE SEQUENCE [LARGE SCALE GENOMIC DNA]</scope>
    <source>
        <strain evidence="4 5">IEH 4430</strain>
    </source>
</reference>
<dbReference type="Gene3D" id="3.30.9.10">
    <property type="entry name" value="D-Amino Acid Oxidase, subunit A, domain 2"/>
    <property type="match status" value="1"/>
</dbReference>
<feature type="domain" description="FAD dependent oxidoreductase" evidence="3">
    <location>
        <begin position="2"/>
        <end position="406"/>
    </location>
</feature>
<sequence>MKVIVLGAGIIGTASAWFLKKQGYDVTVIDRQPGAAQETSFANGCQISVSHAEPWANPAAPMKVLKWLGKEDAPLLYRFRPEWLQWKWAVAFLRECTAARTDENIRNIVALCEYSRQTLQAVRAETGIQYDHLTRGILHFYTEEKEFEDSLPAAKLMRDLGCPRESIGADEVVRIEPALASIRNKIVGGDFTATDESGDVFKLTTGLAKKSEEAGVEFRYSTSITRLITEGAGAAARVTGVEVINPDGRHEVLKADTFVVAMGSFSQQLVKPLGIDLLLYPGKGYSATYQITNPDAAPTVSLTDDGYKLVVSRLGDRLRVAGTCELNGYTRELNTTRCEAITRRTRELFPDGCDYDNPTYWTGLRPLTPSNVPYVGKTKFANLYLNTGHGTLGWTMGCGSGRAIAEIVSGHVPEIDFAFTGLPRWNRARQVVTQAA</sequence>